<reference evidence="5" key="1">
    <citation type="journal article" date="2023" name="GigaByte">
        <title>Genome assembly of the bearded iris, Iris pallida Lam.</title>
        <authorList>
            <person name="Bruccoleri R.E."/>
            <person name="Oakeley E.J."/>
            <person name="Faust A.M.E."/>
            <person name="Altorfer M."/>
            <person name="Dessus-Babus S."/>
            <person name="Burckhardt D."/>
            <person name="Oertli M."/>
            <person name="Naumann U."/>
            <person name="Petersen F."/>
            <person name="Wong J."/>
        </authorList>
    </citation>
    <scope>NUCLEOTIDE SEQUENCE</scope>
    <source>
        <strain evidence="5">GSM-AAB239-AS_SAM_17_03QT</strain>
    </source>
</reference>
<dbReference type="Pfam" id="PF01344">
    <property type="entry name" value="Kelch_1"/>
    <property type="match status" value="1"/>
</dbReference>
<dbReference type="Pfam" id="PF00646">
    <property type="entry name" value="F-box"/>
    <property type="match status" value="1"/>
</dbReference>
<dbReference type="Gene3D" id="2.120.10.80">
    <property type="entry name" value="Kelch-type beta propeller"/>
    <property type="match status" value="1"/>
</dbReference>
<feature type="compositionally biased region" description="Low complexity" evidence="3">
    <location>
        <begin position="1"/>
        <end position="23"/>
    </location>
</feature>
<evidence type="ECO:0000256" key="2">
    <source>
        <dbReference type="ARBA" id="ARBA00022737"/>
    </source>
</evidence>
<dbReference type="SUPFAM" id="SSF117281">
    <property type="entry name" value="Kelch motif"/>
    <property type="match status" value="1"/>
</dbReference>
<dbReference type="EMBL" id="JANAVB010014600">
    <property type="protein sequence ID" value="KAJ6834175.1"/>
    <property type="molecule type" value="Genomic_DNA"/>
</dbReference>
<name>A0AAX6H123_IRIPA</name>
<dbReference type="SUPFAM" id="SSF81383">
    <property type="entry name" value="F-box domain"/>
    <property type="match status" value="1"/>
</dbReference>
<evidence type="ECO:0000259" key="4">
    <source>
        <dbReference type="SMART" id="SM00256"/>
    </source>
</evidence>
<evidence type="ECO:0000313" key="6">
    <source>
        <dbReference type="Proteomes" id="UP001140949"/>
    </source>
</evidence>
<dbReference type="PANTHER" id="PTHR46344:SF4">
    <property type="entry name" value="OS07G0153400 PROTEIN"/>
    <property type="match status" value="1"/>
</dbReference>
<dbReference type="SMART" id="SM00256">
    <property type="entry name" value="FBOX"/>
    <property type="match status" value="1"/>
</dbReference>
<dbReference type="InterPro" id="IPR036047">
    <property type="entry name" value="F-box-like_dom_sf"/>
</dbReference>
<dbReference type="Proteomes" id="UP001140949">
    <property type="component" value="Unassembled WGS sequence"/>
</dbReference>
<dbReference type="InterPro" id="IPR015915">
    <property type="entry name" value="Kelch-typ_b-propeller"/>
</dbReference>
<keyword evidence="2" id="KW-0677">Repeat</keyword>
<feature type="domain" description="F-box" evidence="4">
    <location>
        <begin position="28"/>
        <end position="68"/>
    </location>
</feature>
<sequence length="367" mass="39126">MSPSSVDPSPASAGGATDSASSPVIPGLPDDVAELCLLHLPFPHRPLARSVSSSWNRTLKTLKSLKSLYHPFLFVLSSRQNRSRLHFHAFDPLSATWLLLPPPPTPFAGASPVYPSAPSAVALREKGEIFLFGGMGSETGEVFRDVASYSVSTNSWSVRTPMGAKRSFFAAGAVGGRVVAAGGGEATDSTAVERYEPDTGRWAPAAGMRCGMARYDAAVIGTKMFVTEGWTWPFTFSPRGEVYDAERDVWEEMSIGLREGWTGVSAVVGRTLFVVSEYGEGRVKVYDPASDSWASVAGSGVPSEVRKPYAVSGAEEGRIYIVGKGLNVGVGTVVEEDGKGWSVHWELVKGPKSLEDLAPCSSQVLYA</sequence>
<dbReference type="InterPro" id="IPR006652">
    <property type="entry name" value="Kelch_1"/>
</dbReference>
<dbReference type="InterPro" id="IPR001810">
    <property type="entry name" value="F-box_dom"/>
</dbReference>
<organism evidence="5 6">
    <name type="scientific">Iris pallida</name>
    <name type="common">Sweet iris</name>
    <dbReference type="NCBI Taxonomy" id="29817"/>
    <lineage>
        <taxon>Eukaryota</taxon>
        <taxon>Viridiplantae</taxon>
        <taxon>Streptophyta</taxon>
        <taxon>Embryophyta</taxon>
        <taxon>Tracheophyta</taxon>
        <taxon>Spermatophyta</taxon>
        <taxon>Magnoliopsida</taxon>
        <taxon>Liliopsida</taxon>
        <taxon>Asparagales</taxon>
        <taxon>Iridaceae</taxon>
        <taxon>Iridoideae</taxon>
        <taxon>Irideae</taxon>
        <taxon>Iris</taxon>
    </lineage>
</organism>
<feature type="region of interest" description="Disordered" evidence="3">
    <location>
        <begin position="1"/>
        <end position="24"/>
    </location>
</feature>
<evidence type="ECO:0000313" key="5">
    <source>
        <dbReference type="EMBL" id="KAJ6834175.1"/>
    </source>
</evidence>
<reference evidence="5" key="2">
    <citation type="submission" date="2023-04" db="EMBL/GenBank/DDBJ databases">
        <authorList>
            <person name="Bruccoleri R.E."/>
            <person name="Oakeley E.J."/>
            <person name="Faust A.-M."/>
            <person name="Dessus-Babus S."/>
            <person name="Altorfer M."/>
            <person name="Burckhardt D."/>
            <person name="Oertli M."/>
            <person name="Naumann U."/>
            <person name="Petersen F."/>
            <person name="Wong J."/>
        </authorList>
    </citation>
    <scope>NUCLEOTIDE SEQUENCE</scope>
    <source>
        <strain evidence="5">GSM-AAB239-AS_SAM_17_03QT</strain>
        <tissue evidence="5">Leaf</tissue>
    </source>
</reference>
<gene>
    <name evidence="5" type="ORF">M6B38_336030</name>
</gene>
<proteinExistence type="predicted"/>
<comment type="caution">
    <text evidence="5">The sequence shown here is derived from an EMBL/GenBank/DDBJ whole genome shotgun (WGS) entry which is preliminary data.</text>
</comment>
<evidence type="ECO:0000256" key="3">
    <source>
        <dbReference type="SAM" id="MobiDB-lite"/>
    </source>
</evidence>
<evidence type="ECO:0000256" key="1">
    <source>
        <dbReference type="ARBA" id="ARBA00022441"/>
    </source>
</evidence>
<keyword evidence="6" id="KW-1185">Reference proteome</keyword>
<accession>A0AAX6H123</accession>
<dbReference type="PANTHER" id="PTHR46344">
    <property type="entry name" value="OS02G0202900 PROTEIN"/>
    <property type="match status" value="1"/>
</dbReference>
<protein>
    <submittedName>
        <fullName evidence="5">F-box protein AFR</fullName>
    </submittedName>
</protein>
<keyword evidence="1" id="KW-0880">Kelch repeat</keyword>
<dbReference type="AlphaFoldDB" id="A0AAX6H123"/>
<dbReference type="SMART" id="SM00612">
    <property type="entry name" value="Kelch"/>
    <property type="match status" value="2"/>
</dbReference>